<evidence type="ECO:0000313" key="3">
    <source>
        <dbReference type="EMBL" id="SFC16296.1"/>
    </source>
</evidence>
<feature type="transmembrane region" description="Helical" evidence="2">
    <location>
        <begin position="243"/>
        <end position="264"/>
    </location>
</feature>
<feature type="transmembrane region" description="Helical" evidence="2">
    <location>
        <begin position="299"/>
        <end position="319"/>
    </location>
</feature>
<feature type="transmembrane region" description="Helical" evidence="2">
    <location>
        <begin position="213"/>
        <end position="231"/>
    </location>
</feature>
<reference evidence="3 4" key="1">
    <citation type="submission" date="2016-10" db="EMBL/GenBank/DDBJ databases">
        <authorList>
            <person name="de Groot N.N."/>
        </authorList>
    </citation>
    <scope>NUCLEOTIDE SEQUENCE [LARGE SCALE GENOMIC DNA]</scope>
    <source>
        <strain evidence="3 4">CGMCC 4.5739</strain>
    </source>
</reference>
<evidence type="ECO:0000256" key="2">
    <source>
        <dbReference type="SAM" id="Phobius"/>
    </source>
</evidence>
<name>A0A1I1GXT6_9ACTN</name>
<dbReference type="RefSeq" id="WP_245833847.1">
    <property type="nucleotide sequence ID" value="NZ_FOLM01000002.1"/>
</dbReference>
<gene>
    <name evidence="3" type="ORF">SAMN05421773_102168</name>
</gene>
<evidence type="ECO:0000313" key="4">
    <source>
        <dbReference type="Proteomes" id="UP000199207"/>
    </source>
</evidence>
<protein>
    <recommendedName>
        <fullName evidence="5">ABC-2 family transporter protein</fullName>
    </recommendedName>
</protein>
<keyword evidence="2" id="KW-1133">Transmembrane helix</keyword>
<dbReference type="STRING" id="910347.SAMN05421773_102168"/>
<feature type="compositionally biased region" description="Low complexity" evidence="1">
    <location>
        <begin position="327"/>
        <end position="339"/>
    </location>
</feature>
<proteinExistence type="predicted"/>
<dbReference type="Proteomes" id="UP000199207">
    <property type="component" value="Unassembled WGS sequence"/>
</dbReference>
<sequence>MSAHQAAEPAARRPGRPPSPRALAAALLLIPLLAATALWAFAWPAARIAPNDLPIGVAGPAQATAPLTERLEERDGAFDVEHFADRAEAVAALEDREIYAALVAGPEPELLLASAGSPAVAEVMRQAVTGALPEGTAPTVTDVVPAPPRDPRGIAFAASVLPLALTGIAIGSVTTMLGLRGGRAVLALLTATALTGMVGATLLHGWLDVLEGNWWTVAGVFMLGALAVAATSSGVASVLGARGIALSALTMVFFGNPFSGANVAPELLPDPVGMLGQFLPPGASAMLMRSVSFFDGSGGGFPLLVLACWLTLGLSLLFLGGRRAARRGPAADRSPAGAPLPQPTGSHA</sequence>
<dbReference type="EMBL" id="FOLM01000002">
    <property type="protein sequence ID" value="SFC16296.1"/>
    <property type="molecule type" value="Genomic_DNA"/>
</dbReference>
<organism evidence="3 4">
    <name type="scientific">Streptomyces aidingensis</name>
    <dbReference type="NCBI Taxonomy" id="910347"/>
    <lineage>
        <taxon>Bacteria</taxon>
        <taxon>Bacillati</taxon>
        <taxon>Actinomycetota</taxon>
        <taxon>Actinomycetes</taxon>
        <taxon>Kitasatosporales</taxon>
        <taxon>Streptomycetaceae</taxon>
        <taxon>Streptomyces</taxon>
    </lineage>
</organism>
<feature type="transmembrane region" description="Helical" evidence="2">
    <location>
        <begin position="22"/>
        <end position="42"/>
    </location>
</feature>
<feature type="transmembrane region" description="Helical" evidence="2">
    <location>
        <begin position="154"/>
        <end position="177"/>
    </location>
</feature>
<feature type="region of interest" description="Disordered" evidence="1">
    <location>
        <begin position="327"/>
        <end position="348"/>
    </location>
</feature>
<feature type="transmembrane region" description="Helical" evidence="2">
    <location>
        <begin position="184"/>
        <end position="207"/>
    </location>
</feature>
<keyword evidence="2" id="KW-0472">Membrane</keyword>
<accession>A0A1I1GXT6</accession>
<keyword evidence="4" id="KW-1185">Reference proteome</keyword>
<evidence type="ECO:0000256" key="1">
    <source>
        <dbReference type="SAM" id="MobiDB-lite"/>
    </source>
</evidence>
<evidence type="ECO:0008006" key="5">
    <source>
        <dbReference type="Google" id="ProtNLM"/>
    </source>
</evidence>
<keyword evidence="2" id="KW-0812">Transmembrane</keyword>
<dbReference type="AlphaFoldDB" id="A0A1I1GXT6"/>